<dbReference type="InterPro" id="IPR036291">
    <property type="entry name" value="NAD(P)-bd_dom_sf"/>
</dbReference>
<dbReference type="KEGG" id="app:CAP2UW1_2591"/>
<dbReference type="PANTHER" id="PTHR12126:SF11">
    <property type="entry name" value="NADH DEHYDROGENASE [UBIQUINONE] 1 ALPHA SUBCOMPLEX SUBUNIT 9, MITOCHONDRIAL"/>
    <property type="match status" value="1"/>
</dbReference>
<name>C7RS54_ACCRE</name>
<feature type="domain" description="NAD-dependent epimerase/dehydratase" evidence="1">
    <location>
        <begin position="3"/>
        <end position="185"/>
    </location>
</feature>
<dbReference type="eggNOG" id="COG0702">
    <property type="taxonomic scope" value="Bacteria"/>
</dbReference>
<gene>
    <name evidence="2" type="ordered locus">CAP2UW1_2591</name>
</gene>
<dbReference type="Pfam" id="PF01370">
    <property type="entry name" value="Epimerase"/>
    <property type="match status" value="1"/>
</dbReference>
<dbReference type="SUPFAM" id="SSF51735">
    <property type="entry name" value="NAD(P)-binding Rossmann-fold domains"/>
    <property type="match status" value="1"/>
</dbReference>
<dbReference type="InterPro" id="IPR051207">
    <property type="entry name" value="ComplexI_NDUFA9_subunit"/>
</dbReference>
<dbReference type="STRING" id="522306.CAP2UW1_2591"/>
<dbReference type="GO" id="GO:0044877">
    <property type="term" value="F:protein-containing complex binding"/>
    <property type="evidence" value="ECO:0007669"/>
    <property type="project" value="TreeGrafter"/>
</dbReference>
<dbReference type="EMBL" id="CP001715">
    <property type="protein sequence ID" value="ACV35877.1"/>
    <property type="molecule type" value="Genomic_DNA"/>
</dbReference>
<dbReference type="Gene3D" id="3.40.50.720">
    <property type="entry name" value="NAD(P)-binding Rossmann-like Domain"/>
    <property type="match status" value="1"/>
</dbReference>
<sequence precursor="true">MNVLLTGASGFIGRNVASALAAAGHRLKPASRRHGIDYCRMQAEADWLPHLAGVDAVINSVGIIGESGSQRFELLHRTAPSALFRACSQAGIRRVLQISALGADASAFSAYHLSKRAADDCLRSLDLDWFVLRPSLIYGRGGKSADLFMRLATLPLIPVIGDGQQALQPVHISDVVATVLQSLSTSTTRQTLDVVGNEAITFADWLQSMRQAQGLPRAAMFHIPLPLALALARLGRHFSPLLQPENLRMLQAGCRADVQPLTRFLGRMPLAVETRLFFSDLVPTGRP</sequence>
<protein>
    <submittedName>
        <fullName evidence="2">NAD-dependent epimerase/dehydratase</fullName>
    </submittedName>
</protein>
<reference evidence="2" key="1">
    <citation type="submission" date="2009-08" db="EMBL/GenBank/DDBJ databases">
        <authorList>
            <consortium name="US DOE Joint Genome Institute"/>
            <person name="Lucas S."/>
            <person name="Copeland A."/>
            <person name="Lapidus A."/>
            <person name="Glavina del Rio T."/>
            <person name="Dalin E."/>
            <person name="Tice H."/>
            <person name="Bruce D."/>
            <person name="Barry K."/>
            <person name="Pitluck S."/>
            <person name="Lowry S."/>
            <person name="Larimer F."/>
            <person name="Land M."/>
            <person name="Hauser L."/>
            <person name="Kyrpides N."/>
            <person name="Ivanova N."/>
            <person name="McMahon K.D."/>
            <person name="Hugenholtz P."/>
        </authorList>
    </citation>
    <scope>NUCLEOTIDE SEQUENCE</scope>
    <source>
        <strain evidence="2">UW-1</strain>
    </source>
</reference>
<organism evidence="2">
    <name type="scientific">Accumulibacter regalis</name>
    <dbReference type="NCBI Taxonomy" id="522306"/>
    <lineage>
        <taxon>Bacteria</taxon>
        <taxon>Pseudomonadati</taxon>
        <taxon>Pseudomonadota</taxon>
        <taxon>Betaproteobacteria</taxon>
        <taxon>Candidatus Accumulibacter</taxon>
    </lineage>
</organism>
<reference evidence="2" key="2">
    <citation type="submission" date="2009-09" db="EMBL/GenBank/DDBJ databases">
        <title>Complete sequence of chromosome of Candidatus Accumulibacter phosphatis clade IIA str. UW-1.</title>
        <authorList>
            <consortium name="US DOE Joint Genome Institute"/>
            <person name="Martin H.G."/>
            <person name="Ivanova N."/>
            <person name="Kunin V."/>
            <person name="Warnecke F."/>
            <person name="Barry K."/>
            <person name="He S."/>
            <person name="Salamov A."/>
            <person name="Szeto E."/>
            <person name="Dalin E."/>
            <person name="Pangilinan J.L."/>
            <person name="Lapidus A."/>
            <person name="Lowry S."/>
            <person name="Kyrpides N.C."/>
            <person name="McMahon K.D."/>
            <person name="Hugenholtz P."/>
        </authorList>
    </citation>
    <scope>NUCLEOTIDE SEQUENCE [LARGE SCALE GENOMIC DNA]</scope>
    <source>
        <strain evidence="2">UW-1</strain>
    </source>
</reference>
<proteinExistence type="predicted"/>
<evidence type="ECO:0000313" key="2">
    <source>
        <dbReference type="EMBL" id="ACV35877.1"/>
    </source>
</evidence>
<dbReference type="PANTHER" id="PTHR12126">
    <property type="entry name" value="NADH-UBIQUINONE OXIDOREDUCTASE 39 KDA SUBUNIT-RELATED"/>
    <property type="match status" value="1"/>
</dbReference>
<dbReference type="AlphaFoldDB" id="C7RS54"/>
<dbReference type="OrthoDB" id="5292533at2"/>
<evidence type="ECO:0000259" key="1">
    <source>
        <dbReference type="Pfam" id="PF01370"/>
    </source>
</evidence>
<accession>C7RS54</accession>
<dbReference type="HOGENOM" id="CLU_007383_6_5_4"/>
<dbReference type="InterPro" id="IPR001509">
    <property type="entry name" value="Epimerase_deHydtase"/>
</dbReference>